<feature type="chain" id="PRO_5043006887" evidence="1">
    <location>
        <begin position="27"/>
        <end position="196"/>
    </location>
</feature>
<evidence type="ECO:0000313" key="3">
    <source>
        <dbReference type="Proteomes" id="UP001313282"/>
    </source>
</evidence>
<sequence>MHNLIQSCGLIVALLLSTLFSQSVAAQRPKPLFPDGDYYLIYKWSSWPDRYLTGITEASYDKSGLVDVTFQPKSYNWETGQLQRWRFRNWDYDGTIYIQSVRSYRYLGSGHKFNCSVPVTDKRNCATSLLGSGQKFKLVEHYGRKGRYLLQLDGYGGNLYKPILGPAMGPDNKPLETAVMTHSYYGRDMTFEIKKA</sequence>
<evidence type="ECO:0000256" key="1">
    <source>
        <dbReference type="SAM" id="SignalP"/>
    </source>
</evidence>
<organism evidence="2 3">
    <name type="scientific">Orbilia javanica</name>
    <dbReference type="NCBI Taxonomy" id="47235"/>
    <lineage>
        <taxon>Eukaryota</taxon>
        <taxon>Fungi</taxon>
        <taxon>Dikarya</taxon>
        <taxon>Ascomycota</taxon>
        <taxon>Pezizomycotina</taxon>
        <taxon>Orbiliomycetes</taxon>
        <taxon>Orbiliales</taxon>
        <taxon>Orbiliaceae</taxon>
        <taxon>Orbilia</taxon>
    </lineage>
</organism>
<proteinExistence type="predicted"/>
<comment type="caution">
    <text evidence="2">The sequence shown here is derived from an EMBL/GenBank/DDBJ whole genome shotgun (WGS) entry which is preliminary data.</text>
</comment>
<dbReference type="EMBL" id="JAVHNR010000008">
    <property type="protein sequence ID" value="KAK6334640.1"/>
    <property type="molecule type" value="Genomic_DNA"/>
</dbReference>
<keyword evidence="3" id="KW-1185">Reference proteome</keyword>
<evidence type="ECO:0000313" key="2">
    <source>
        <dbReference type="EMBL" id="KAK6334640.1"/>
    </source>
</evidence>
<protein>
    <submittedName>
        <fullName evidence="2">Uncharacterized protein</fullName>
    </submittedName>
</protein>
<reference evidence="2 3" key="1">
    <citation type="submission" date="2019-10" db="EMBL/GenBank/DDBJ databases">
        <authorList>
            <person name="Palmer J.M."/>
        </authorList>
    </citation>
    <scope>NUCLEOTIDE SEQUENCE [LARGE SCALE GENOMIC DNA]</scope>
    <source>
        <strain evidence="2 3">TWF718</strain>
    </source>
</reference>
<keyword evidence="1" id="KW-0732">Signal</keyword>
<name>A0AAN8MNU4_9PEZI</name>
<dbReference type="AlphaFoldDB" id="A0AAN8MNU4"/>
<accession>A0AAN8MNU4</accession>
<feature type="signal peptide" evidence="1">
    <location>
        <begin position="1"/>
        <end position="26"/>
    </location>
</feature>
<dbReference type="Proteomes" id="UP001313282">
    <property type="component" value="Unassembled WGS sequence"/>
</dbReference>
<gene>
    <name evidence="2" type="ORF">TWF718_010094</name>
</gene>